<dbReference type="Gene3D" id="1.10.510.10">
    <property type="entry name" value="Transferase(Phosphotransferase) domain 1"/>
    <property type="match status" value="1"/>
</dbReference>
<keyword evidence="4 8" id="KW-0418">Kinase</keyword>
<dbReference type="Proteomes" id="UP001215598">
    <property type="component" value="Unassembled WGS sequence"/>
</dbReference>
<dbReference type="PANTHER" id="PTHR45646:SF11">
    <property type="entry name" value="SERINE_THREONINE-PROTEIN KINASE DOA"/>
    <property type="match status" value="1"/>
</dbReference>
<dbReference type="GO" id="GO:0005634">
    <property type="term" value="C:nucleus"/>
    <property type="evidence" value="ECO:0007669"/>
    <property type="project" value="TreeGrafter"/>
</dbReference>
<evidence type="ECO:0000256" key="5">
    <source>
        <dbReference type="ARBA" id="ARBA00022840"/>
    </source>
</evidence>
<evidence type="ECO:0000313" key="9">
    <source>
        <dbReference type="Proteomes" id="UP001215598"/>
    </source>
</evidence>
<evidence type="ECO:0000256" key="6">
    <source>
        <dbReference type="PROSITE-ProRule" id="PRU10141"/>
    </source>
</evidence>
<protein>
    <submittedName>
        <fullName evidence="8">Kinase-like domain-containing protein</fullName>
    </submittedName>
</protein>
<dbReference type="InterPro" id="IPR051175">
    <property type="entry name" value="CLK_kinases"/>
</dbReference>
<comment type="caution">
    <text evidence="8">The sequence shown here is derived from an EMBL/GenBank/DDBJ whole genome shotgun (WGS) entry which is preliminary data.</text>
</comment>
<dbReference type="PANTHER" id="PTHR45646">
    <property type="entry name" value="SERINE/THREONINE-PROTEIN KINASE DOA-RELATED"/>
    <property type="match status" value="1"/>
</dbReference>
<dbReference type="Pfam" id="PF00069">
    <property type="entry name" value="Pkinase"/>
    <property type="match status" value="1"/>
</dbReference>
<feature type="binding site" evidence="6">
    <location>
        <position position="96"/>
    </location>
    <ligand>
        <name>ATP</name>
        <dbReference type="ChEBI" id="CHEBI:30616"/>
    </ligand>
</feature>
<reference evidence="8" key="1">
    <citation type="submission" date="2023-03" db="EMBL/GenBank/DDBJ databases">
        <title>Massive genome expansion in bonnet fungi (Mycena s.s.) driven by repeated elements and novel gene families across ecological guilds.</title>
        <authorList>
            <consortium name="Lawrence Berkeley National Laboratory"/>
            <person name="Harder C.B."/>
            <person name="Miyauchi S."/>
            <person name="Viragh M."/>
            <person name="Kuo A."/>
            <person name="Thoen E."/>
            <person name="Andreopoulos B."/>
            <person name="Lu D."/>
            <person name="Skrede I."/>
            <person name="Drula E."/>
            <person name="Henrissat B."/>
            <person name="Morin E."/>
            <person name="Kohler A."/>
            <person name="Barry K."/>
            <person name="LaButti K."/>
            <person name="Morin E."/>
            <person name="Salamov A."/>
            <person name="Lipzen A."/>
            <person name="Mereny Z."/>
            <person name="Hegedus B."/>
            <person name="Baldrian P."/>
            <person name="Stursova M."/>
            <person name="Weitz H."/>
            <person name="Taylor A."/>
            <person name="Grigoriev I.V."/>
            <person name="Nagy L.G."/>
            <person name="Martin F."/>
            <person name="Kauserud H."/>
        </authorList>
    </citation>
    <scope>NUCLEOTIDE SEQUENCE</scope>
    <source>
        <strain evidence="8">CBHHK182m</strain>
    </source>
</reference>
<dbReference type="PROSITE" id="PS50011">
    <property type="entry name" value="PROTEIN_KINASE_DOM"/>
    <property type="match status" value="1"/>
</dbReference>
<dbReference type="GO" id="GO:0005524">
    <property type="term" value="F:ATP binding"/>
    <property type="evidence" value="ECO:0007669"/>
    <property type="project" value="UniProtKB-UniRule"/>
</dbReference>
<keyword evidence="5 6" id="KW-0067">ATP-binding</keyword>
<keyword evidence="1" id="KW-0723">Serine/threonine-protein kinase</keyword>
<evidence type="ECO:0000259" key="7">
    <source>
        <dbReference type="PROSITE" id="PS50011"/>
    </source>
</evidence>
<name>A0AAD7MND9_9AGAR</name>
<dbReference type="AlphaFoldDB" id="A0AAD7MND9"/>
<dbReference type="SUPFAM" id="SSF56112">
    <property type="entry name" value="Protein kinase-like (PK-like)"/>
    <property type="match status" value="1"/>
</dbReference>
<sequence length="353" mass="39711">MCAESSKKSLVRRDRFSHGTFGKSTDLSGPRSTSKIERQARRVVSLPVEPRKKIVHILMPSGKKSDSILPGSIGSGRYAKVKQGVDLYTGSTVALKVIPRLASTCIENSFKREIRMLNKLTQLPNSTIARFCEIKDHWTTVDHFVIAYDKYGDNLATVLQNPRISAIPLYQAKEITRQLIQAVRFLHANHIIHTNLTPANILFTSNDTTTQHFYGLDNVFHQRTTLKSSEIRLIDFGDACEKGEKCNKFLIAHPEWYWTYTVDHFALGCIIAQILTSSPLLQAFTGGAIEDIIIMDKIIGPFPDSLTTEIQKEFSTAFNHRRGENNNTSIVTQKFLQTAKSIKPPPRLPPPPH</sequence>
<dbReference type="EMBL" id="JARKIB010000197">
    <property type="protein sequence ID" value="KAJ7725024.1"/>
    <property type="molecule type" value="Genomic_DNA"/>
</dbReference>
<dbReference type="InterPro" id="IPR011009">
    <property type="entry name" value="Kinase-like_dom_sf"/>
</dbReference>
<organism evidence="8 9">
    <name type="scientific">Mycena metata</name>
    <dbReference type="NCBI Taxonomy" id="1033252"/>
    <lineage>
        <taxon>Eukaryota</taxon>
        <taxon>Fungi</taxon>
        <taxon>Dikarya</taxon>
        <taxon>Basidiomycota</taxon>
        <taxon>Agaricomycotina</taxon>
        <taxon>Agaricomycetes</taxon>
        <taxon>Agaricomycetidae</taxon>
        <taxon>Agaricales</taxon>
        <taxon>Marasmiineae</taxon>
        <taxon>Mycenaceae</taxon>
        <taxon>Mycena</taxon>
    </lineage>
</organism>
<evidence type="ECO:0000256" key="2">
    <source>
        <dbReference type="ARBA" id="ARBA00022679"/>
    </source>
</evidence>
<dbReference type="PROSITE" id="PS00107">
    <property type="entry name" value="PROTEIN_KINASE_ATP"/>
    <property type="match status" value="1"/>
</dbReference>
<dbReference type="GO" id="GO:0004674">
    <property type="term" value="F:protein serine/threonine kinase activity"/>
    <property type="evidence" value="ECO:0007669"/>
    <property type="project" value="UniProtKB-KW"/>
</dbReference>
<dbReference type="SMART" id="SM00220">
    <property type="entry name" value="S_TKc"/>
    <property type="match status" value="1"/>
</dbReference>
<keyword evidence="9" id="KW-1185">Reference proteome</keyword>
<evidence type="ECO:0000256" key="1">
    <source>
        <dbReference type="ARBA" id="ARBA00022527"/>
    </source>
</evidence>
<dbReference type="InterPro" id="IPR017441">
    <property type="entry name" value="Protein_kinase_ATP_BS"/>
</dbReference>
<dbReference type="InterPro" id="IPR000719">
    <property type="entry name" value="Prot_kinase_dom"/>
</dbReference>
<keyword evidence="3 6" id="KW-0547">Nucleotide-binding</keyword>
<dbReference type="Gene3D" id="3.30.200.20">
    <property type="entry name" value="Phosphorylase Kinase, domain 1"/>
    <property type="match status" value="1"/>
</dbReference>
<evidence type="ECO:0000256" key="4">
    <source>
        <dbReference type="ARBA" id="ARBA00022777"/>
    </source>
</evidence>
<keyword evidence="2" id="KW-0808">Transferase</keyword>
<evidence type="ECO:0000256" key="3">
    <source>
        <dbReference type="ARBA" id="ARBA00022741"/>
    </source>
</evidence>
<accession>A0AAD7MND9</accession>
<gene>
    <name evidence="8" type="ORF">B0H16DRAFT_1472004</name>
</gene>
<evidence type="ECO:0000313" key="8">
    <source>
        <dbReference type="EMBL" id="KAJ7725024.1"/>
    </source>
</evidence>
<feature type="domain" description="Protein kinase" evidence="7">
    <location>
        <begin position="67"/>
        <end position="353"/>
    </location>
</feature>
<proteinExistence type="predicted"/>